<gene>
    <name evidence="3" type="ORF">OSB1V03_LOCUS15643</name>
</gene>
<keyword evidence="4" id="KW-1185">Reference proteome</keyword>
<dbReference type="EMBL" id="CAJPIZ010016378">
    <property type="protein sequence ID" value="CAG2115682.1"/>
    <property type="molecule type" value="Genomic_DNA"/>
</dbReference>
<protein>
    <recommendedName>
        <fullName evidence="5">Notum</fullName>
    </recommendedName>
</protein>
<dbReference type="AlphaFoldDB" id="A0A7R9L5J4"/>
<evidence type="ECO:0000256" key="1">
    <source>
        <dbReference type="ARBA" id="ARBA00010213"/>
    </source>
</evidence>
<evidence type="ECO:0000313" key="3">
    <source>
        <dbReference type="EMBL" id="CAD7635252.1"/>
    </source>
</evidence>
<reference evidence="3" key="1">
    <citation type="submission" date="2020-11" db="EMBL/GenBank/DDBJ databases">
        <authorList>
            <person name="Tran Van P."/>
        </authorList>
    </citation>
    <scope>NUCLEOTIDE SEQUENCE</scope>
</reference>
<organism evidence="3">
    <name type="scientific">Medioppia subpectinata</name>
    <dbReference type="NCBI Taxonomy" id="1979941"/>
    <lineage>
        <taxon>Eukaryota</taxon>
        <taxon>Metazoa</taxon>
        <taxon>Ecdysozoa</taxon>
        <taxon>Arthropoda</taxon>
        <taxon>Chelicerata</taxon>
        <taxon>Arachnida</taxon>
        <taxon>Acari</taxon>
        <taxon>Acariformes</taxon>
        <taxon>Sarcoptiformes</taxon>
        <taxon>Oribatida</taxon>
        <taxon>Brachypylina</taxon>
        <taxon>Oppioidea</taxon>
        <taxon>Oppiidae</taxon>
        <taxon>Medioppia</taxon>
    </lineage>
</organism>
<evidence type="ECO:0000313" key="4">
    <source>
        <dbReference type="Proteomes" id="UP000759131"/>
    </source>
</evidence>
<evidence type="ECO:0008006" key="5">
    <source>
        <dbReference type="Google" id="ProtNLM"/>
    </source>
</evidence>
<dbReference type="OrthoDB" id="2015280at2759"/>
<feature type="compositionally biased region" description="Polar residues" evidence="2">
    <location>
        <begin position="117"/>
        <end position="139"/>
    </location>
</feature>
<dbReference type="PANTHER" id="PTHR21562">
    <property type="entry name" value="NOTUM-RELATED"/>
    <property type="match status" value="1"/>
</dbReference>
<accession>A0A7R9L5J4</accession>
<feature type="non-terminal residue" evidence="3">
    <location>
        <position position="614"/>
    </location>
</feature>
<dbReference type="InterPro" id="IPR004963">
    <property type="entry name" value="PAE/NOTUM"/>
</dbReference>
<dbReference type="Pfam" id="PF03283">
    <property type="entry name" value="PAE"/>
    <property type="match status" value="1"/>
</dbReference>
<sequence length="614" mass="65963">CCSSSGGADPRAPPIFTIAPYDQTIDISDSERLTAPTKPTGAAVIDTVVTLTVGRASAVTISKHIESTGSTTCANNNSDNNNTMHCNRRSSMMDVLPLVLLLVMGVVISTTCGKYTASSTSQANTGDSGDTSQPSSTTGALLANGYYHHNNNDDEQDQSGHHPHHDRSDINDNIAHFEAPAAAGDGAQQQSLSLMIDSSQLSAPGGGSLSSASARLSALLAANNPSNRSPQVMLKNASVTCNDGTVAGYYIRQNYASKRWVVFLEGGWYCFSALTCHQRWLKMRGLMTSAHWPEAKTVGGILSSSRDENPYYWNASHVYVPYCSSDIWSGDSAARAPGDLSFLGSRIVEQVIRELLPRGLTDAKLLILAGSSAGAAGVMINLDRIASLLTSVGSSAQVKGIADSGWIMDNEPFGSPNSAPTGAANTGVDNHNNHKINNKKPCVDAINCAPMDGIRSAFKMWNSRVPAACAAQYTREPWRCLFGYRLYPTLRTPLFVFQWLYDEAQMHLDGVSLTHSQQQFKYIHSLGRQLRASLENVSAVFSPSCIAHIVLTKPDWRTIAINGVRLPDAIRCWEQTCSGPTQLTTLTAGTVVTTIGVVEHNLLAFSLMPASHMF</sequence>
<proteinExistence type="inferred from homology"/>
<name>A0A7R9L5J4_9ACAR</name>
<dbReference type="Proteomes" id="UP000759131">
    <property type="component" value="Unassembled WGS sequence"/>
</dbReference>
<dbReference type="EMBL" id="OC870953">
    <property type="protein sequence ID" value="CAD7635252.1"/>
    <property type="molecule type" value="Genomic_DNA"/>
</dbReference>
<dbReference type="PANTHER" id="PTHR21562:SF122">
    <property type="entry name" value="PALMITOLEOYL-PROTEIN CARBOXYLESTERASE NOTUM"/>
    <property type="match status" value="1"/>
</dbReference>
<dbReference type="GO" id="GO:0016787">
    <property type="term" value="F:hydrolase activity"/>
    <property type="evidence" value="ECO:0007669"/>
    <property type="project" value="InterPro"/>
</dbReference>
<evidence type="ECO:0000256" key="2">
    <source>
        <dbReference type="SAM" id="MobiDB-lite"/>
    </source>
</evidence>
<comment type="similarity">
    <text evidence="1">Belongs to the pectinacetylesterase family. Notum subfamily.</text>
</comment>
<feature type="non-terminal residue" evidence="3">
    <location>
        <position position="1"/>
    </location>
</feature>
<feature type="region of interest" description="Disordered" evidence="2">
    <location>
        <begin position="117"/>
        <end position="170"/>
    </location>
</feature>